<dbReference type="InterPro" id="IPR050882">
    <property type="entry name" value="Prepilin_peptidase/N-MTase"/>
</dbReference>
<keyword evidence="2" id="KW-0472">Membrane</keyword>
<feature type="transmembrane region" description="Helical" evidence="2">
    <location>
        <begin position="115"/>
        <end position="138"/>
    </location>
</feature>
<evidence type="ECO:0000313" key="4">
    <source>
        <dbReference type="EMBL" id="TWH18916.1"/>
    </source>
</evidence>
<accession>A0A660C6F1</accession>
<feature type="transmembrane region" description="Helical" evidence="2">
    <location>
        <begin position="159"/>
        <end position="180"/>
    </location>
</feature>
<evidence type="ECO:0000259" key="3">
    <source>
        <dbReference type="Pfam" id="PF01478"/>
    </source>
</evidence>
<dbReference type="GO" id="GO:0005886">
    <property type="term" value="C:plasma membrane"/>
    <property type="evidence" value="ECO:0007669"/>
    <property type="project" value="TreeGrafter"/>
</dbReference>
<dbReference type="GO" id="GO:0006465">
    <property type="term" value="P:signal peptide processing"/>
    <property type="evidence" value="ECO:0007669"/>
    <property type="project" value="TreeGrafter"/>
</dbReference>
<dbReference type="Pfam" id="PF01478">
    <property type="entry name" value="Peptidase_A24"/>
    <property type="match status" value="1"/>
</dbReference>
<proteinExistence type="inferred from homology"/>
<keyword evidence="5" id="KW-1185">Reference proteome</keyword>
<dbReference type="AlphaFoldDB" id="A0A660C6F1"/>
<sequence>MPGVGVFAVGGALAAWAVCLALARSRSPAAVPPGLCVVATGAVWAWLAWRAAVGGLPWWWLPVPLVVTAVAVPLAAADLRYRRLPDVVTLPAVPLVLAAVVVAAVSGPGDGVDTGLVVGAVAGVVAFAGAHLLVRFVVPGSLGAGDVKLAAALGDALGAVGWPALVVAACLASLVTLAVATTAAVARVVRAVRTAGWRFCLVAARGNGGVPHGPGLLLGACLVATFPGAGTGAEMGVVTSGIG</sequence>
<dbReference type="GO" id="GO:0004190">
    <property type="term" value="F:aspartic-type endopeptidase activity"/>
    <property type="evidence" value="ECO:0007669"/>
    <property type="project" value="InterPro"/>
</dbReference>
<dbReference type="InterPro" id="IPR000045">
    <property type="entry name" value="Prepilin_IV_endopep_pep"/>
</dbReference>
<feature type="domain" description="Prepilin type IV endopeptidase peptidase" evidence="3">
    <location>
        <begin position="66"/>
        <end position="175"/>
    </location>
</feature>
<dbReference type="GO" id="GO:0032259">
    <property type="term" value="P:methylation"/>
    <property type="evidence" value="ECO:0007669"/>
    <property type="project" value="UniProtKB-KW"/>
</dbReference>
<keyword evidence="4" id="KW-0808">Transferase</keyword>
<feature type="transmembrane region" description="Helical" evidence="2">
    <location>
        <begin position="88"/>
        <end position="109"/>
    </location>
</feature>
<gene>
    <name evidence="4" type="ORF">JD82_00737</name>
</gene>
<feature type="transmembrane region" description="Helical" evidence="2">
    <location>
        <begin position="6"/>
        <end position="23"/>
    </location>
</feature>
<keyword evidence="4" id="KW-0489">Methyltransferase</keyword>
<dbReference type="PANTHER" id="PTHR30487:SF0">
    <property type="entry name" value="PREPILIN LEADER PEPTIDASE_N-METHYLTRANSFERASE-RELATED"/>
    <property type="match status" value="1"/>
</dbReference>
<feature type="transmembrane region" description="Helical" evidence="2">
    <location>
        <begin position="30"/>
        <end position="52"/>
    </location>
</feature>
<dbReference type="RefSeq" id="WP_030531812.1">
    <property type="nucleotide sequence ID" value="NZ_JOIJ01000006.1"/>
</dbReference>
<evidence type="ECO:0000256" key="2">
    <source>
        <dbReference type="SAM" id="Phobius"/>
    </source>
</evidence>
<dbReference type="Gene3D" id="1.20.120.1220">
    <property type="match status" value="1"/>
</dbReference>
<keyword evidence="2" id="KW-0812">Transmembrane</keyword>
<evidence type="ECO:0000256" key="1">
    <source>
        <dbReference type="ARBA" id="ARBA00005801"/>
    </source>
</evidence>
<feature type="transmembrane region" description="Helical" evidence="2">
    <location>
        <begin position="58"/>
        <end position="76"/>
    </location>
</feature>
<evidence type="ECO:0000313" key="5">
    <source>
        <dbReference type="Proteomes" id="UP000317303"/>
    </source>
</evidence>
<comment type="similarity">
    <text evidence="1">Belongs to the peptidase A24 family.</text>
</comment>
<comment type="caution">
    <text evidence="4">The sequence shown here is derived from an EMBL/GenBank/DDBJ whole genome shotgun (WGS) entry which is preliminary data.</text>
</comment>
<dbReference type="GO" id="GO:0008168">
    <property type="term" value="F:methyltransferase activity"/>
    <property type="evidence" value="ECO:0007669"/>
    <property type="project" value="UniProtKB-KW"/>
</dbReference>
<name>A0A660C6F1_9PSEU</name>
<organism evidence="4 5">
    <name type="scientific">Prauserella rugosa</name>
    <dbReference type="NCBI Taxonomy" id="43354"/>
    <lineage>
        <taxon>Bacteria</taxon>
        <taxon>Bacillati</taxon>
        <taxon>Actinomycetota</taxon>
        <taxon>Actinomycetes</taxon>
        <taxon>Pseudonocardiales</taxon>
        <taxon>Pseudonocardiaceae</taxon>
        <taxon>Prauserella</taxon>
    </lineage>
</organism>
<keyword evidence="2" id="KW-1133">Transmembrane helix</keyword>
<dbReference type="PANTHER" id="PTHR30487">
    <property type="entry name" value="TYPE 4 PREPILIN-LIKE PROTEINS LEADER PEPTIDE-PROCESSING ENZYME"/>
    <property type="match status" value="1"/>
</dbReference>
<dbReference type="Proteomes" id="UP000317303">
    <property type="component" value="Unassembled WGS sequence"/>
</dbReference>
<protein>
    <submittedName>
        <fullName evidence="4">Leader peptidase (Prepilin peptidase)/N-methyltransferase</fullName>
    </submittedName>
</protein>
<reference evidence="4 5" key="1">
    <citation type="submission" date="2019-07" db="EMBL/GenBank/DDBJ databases">
        <title>R&amp;d 2014.</title>
        <authorList>
            <person name="Klenk H.-P."/>
        </authorList>
    </citation>
    <scope>NUCLEOTIDE SEQUENCE [LARGE SCALE GENOMIC DNA]</scope>
    <source>
        <strain evidence="4 5">DSM 43194</strain>
    </source>
</reference>
<dbReference type="EMBL" id="VLJV01000001">
    <property type="protein sequence ID" value="TWH18916.1"/>
    <property type="molecule type" value="Genomic_DNA"/>
</dbReference>